<keyword evidence="3" id="KW-0808">Transferase</keyword>
<accession>A0A918SWS2</accession>
<dbReference type="SUPFAM" id="SSF53383">
    <property type="entry name" value="PLP-dependent transferases"/>
    <property type="match status" value="1"/>
</dbReference>
<dbReference type="PANTHER" id="PTHR30244">
    <property type="entry name" value="TRANSAMINASE"/>
    <property type="match status" value="1"/>
</dbReference>
<dbReference type="Pfam" id="PF01041">
    <property type="entry name" value="DegT_DnrJ_EryC1"/>
    <property type="match status" value="1"/>
</dbReference>
<evidence type="ECO:0000256" key="5">
    <source>
        <dbReference type="ARBA" id="ARBA00038398"/>
    </source>
</evidence>
<proteinExistence type="inferred from homology"/>
<evidence type="ECO:0000256" key="1">
    <source>
        <dbReference type="ARBA" id="ARBA00001933"/>
    </source>
</evidence>
<dbReference type="Gene3D" id="3.40.640.10">
    <property type="entry name" value="Type I PLP-dependent aspartate aminotransferase-like (Major domain)"/>
    <property type="match status" value="1"/>
</dbReference>
<protein>
    <submittedName>
        <fullName evidence="7">Glutamine--scyllo-inositol aminotransferase</fullName>
    </submittedName>
</protein>
<dbReference type="InterPro" id="IPR015421">
    <property type="entry name" value="PyrdxlP-dep_Trfase_major"/>
</dbReference>
<dbReference type="PANTHER" id="PTHR30244:SF34">
    <property type="entry name" value="DTDP-4-AMINO-4,6-DIDEOXYGALACTOSE TRANSAMINASE"/>
    <property type="match status" value="1"/>
</dbReference>
<reference evidence="7" key="1">
    <citation type="journal article" date="2014" name="Int. J. Syst. Evol. Microbiol.">
        <title>Complete genome sequence of Corynebacterium casei LMG S-19264T (=DSM 44701T), isolated from a smear-ripened cheese.</title>
        <authorList>
            <consortium name="US DOE Joint Genome Institute (JGI-PGF)"/>
            <person name="Walter F."/>
            <person name="Albersmeier A."/>
            <person name="Kalinowski J."/>
            <person name="Ruckert C."/>
        </authorList>
    </citation>
    <scope>NUCLEOTIDE SEQUENCE</scope>
    <source>
        <strain evidence="7">JCM 4518</strain>
    </source>
</reference>
<name>A0A918SWS2_9ACTN</name>
<evidence type="ECO:0000256" key="4">
    <source>
        <dbReference type="ARBA" id="ARBA00022898"/>
    </source>
</evidence>
<dbReference type="Gene3D" id="3.90.1150.10">
    <property type="entry name" value="Aspartate Aminotransferase, domain 1"/>
    <property type="match status" value="1"/>
</dbReference>
<dbReference type="AlphaFoldDB" id="A0A918SWS2"/>
<comment type="cofactor">
    <cofactor evidence="1">
        <name>pyridoxal 5'-phosphate</name>
        <dbReference type="ChEBI" id="CHEBI:597326"/>
    </cofactor>
</comment>
<dbReference type="InterPro" id="IPR015424">
    <property type="entry name" value="PyrdxlP-dep_Trfase"/>
</dbReference>
<evidence type="ECO:0000313" key="8">
    <source>
        <dbReference type="Proteomes" id="UP000644020"/>
    </source>
</evidence>
<comment type="similarity">
    <text evidence="5">Belongs to the DegT/DnrJ/EryC1 family. L-glutamine:2-deoxy-scyllo-inosose/scyllo-inosose aminotransferase subfamily.</text>
</comment>
<evidence type="ECO:0000256" key="6">
    <source>
        <dbReference type="RuleBase" id="RU004508"/>
    </source>
</evidence>
<dbReference type="InterPro" id="IPR000653">
    <property type="entry name" value="DegT/StrS_aminotransferase"/>
</dbReference>
<keyword evidence="2 7" id="KW-0032">Aminotransferase</keyword>
<gene>
    <name evidence="7" type="ORF">GCM10010305_18290</name>
</gene>
<comment type="caution">
    <text evidence="7">The sequence shown here is derived from an EMBL/GenBank/DDBJ whole genome shotgun (WGS) entry which is preliminary data.</text>
</comment>
<dbReference type="GO" id="GO:0008483">
    <property type="term" value="F:transaminase activity"/>
    <property type="evidence" value="ECO:0007669"/>
    <property type="project" value="UniProtKB-KW"/>
</dbReference>
<dbReference type="Proteomes" id="UP000644020">
    <property type="component" value="Unassembled WGS sequence"/>
</dbReference>
<dbReference type="RefSeq" id="WP_189976079.1">
    <property type="nucleotide sequence ID" value="NZ_BMUL01000004.1"/>
</dbReference>
<sequence length="451" mass="48952">MSGTLAMFGGAKSLRRQDMGKELTGWPVITEEEHAAVRSVLDGGLFTSNDAGRGEVSALQRDWAAYTGTRYCAAVSNGTAALELALAALDLEPGSEVLVPALTFIGTAIPVVQRLLVPVFVDVDPVTFTMDPEAAAAAITERTRAIVVVHLHGLPADMTALRALADRHGLKLVEDAAQAQGAEYRGRRAGSIGDVNATSLNVVKNLPTCGEGGLITTDDEELYERIVLRRQFGEDLRAGRDRDYISRVLAGNEKLSAVQAAFTRRQLARLDEYHALRAKNVESFLDRIGRLPGLIVPRVPADRTHAWHILRLRFSAAGLGRPELSDGALRAVLQRALKAEGVPVAPYQVVPVPGQRAFRELSGFGGYPWRIEGAARPRHDIADFPVSLAVIEDSVTIQRIHLNPAAGPVLDRCALAFEKVWDRIDDLLPLARAMEYRPPWHAAVSTPEENA</sequence>
<evidence type="ECO:0000256" key="3">
    <source>
        <dbReference type="ARBA" id="ARBA00022679"/>
    </source>
</evidence>
<dbReference type="GO" id="GO:0000271">
    <property type="term" value="P:polysaccharide biosynthetic process"/>
    <property type="evidence" value="ECO:0007669"/>
    <property type="project" value="TreeGrafter"/>
</dbReference>
<dbReference type="GO" id="GO:0030170">
    <property type="term" value="F:pyridoxal phosphate binding"/>
    <property type="evidence" value="ECO:0007669"/>
    <property type="project" value="TreeGrafter"/>
</dbReference>
<evidence type="ECO:0000313" key="7">
    <source>
        <dbReference type="EMBL" id="GHA75893.1"/>
    </source>
</evidence>
<keyword evidence="8" id="KW-1185">Reference proteome</keyword>
<keyword evidence="4 6" id="KW-0663">Pyridoxal phosphate</keyword>
<dbReference type="InterPro" id="IPR015422">
    <property type="entry name" value="PyrdxlP-dep_Trfase_small"/>
</dbReference>
<evidence type="ECO:0000256" key="2">
    <source>
        <dbReference type="ARBA" id="ARBA00022576"/>
    </source>
</evidence>
<reference evidence="7" key="2">
    <citation type="submission" date="2020-09" db="EMBL/GenBank/DDBJ databases">
        <authorList>
            <person name="Sun Q."/>
            <person name="Ohkuma M."/>
        </authorList>
    </citation>
    <scope>NUCLEOTIDE SEQUENCE</scope>
    <source>
        <strain evidence="7">JCM 4518</strain>
    </source>
</reference>
<organism evidence="7 8">
    <name type="scientific">Streptomyces termitum</name>
    <dbReference type="NCBI Taxonomy" id="67368"/>
    <lineage>
        <taxon>Bacteria</taxon>
        <taxon>Bacillati</taxon>
        <taxon>Actinomycetota</taxon>
        <taxon>Actinomycetes</taxon>
        <taxon>Kitasatosporales</taxon>
        <taxon>Streptomycetaceae</taxon>
        <taxon>Streptomyces</taxon>
    </lineage>
</organism>
<dbReference type="EMBL" id="BMUL01000004">
    <property type="protein sequence ID" value="GHA75893.1"/>
    <property type="molecule type" value="Genomic_DNA"/>
</dbReference>